<dbReference type="Proteomes" id="UP000828390">
    <property type="component" value="Unassembled WGS sequence"/>
</dbReference>
<dbReference type="EMBL" id="JAIWYP010000006">
    <property type="protein sequence ID" value="KAH3811156.1"/>
    <property type="molecule type" value="Genomic_DNA"/>
</dbReference>
<evidence type="ECO:0000313" key="2">
    <source>
        <dbReference type="Proteomes" id="UP000828390"/>
    </source>
</evidence>
<organism evidence="1 2">
    <name type="scientific">Dreissena polymorpha</name>
    <name type="common">Zebra mussel</name>
    <name type="synonym">Mytilus polymorpha</name>
    <dbReference type="NCBI Taxonomy" id="45954"/>
    <lineage>
        <taxon>Eukaryota</taxon>
        <taxon>Metazoa</taxon>
        <taxon>Spiralia</taxon>
        <taxon>Lophotrochozoa</taxon>
        <taxon>Mollusca</taxon>
        <taxon>Bivalvia</taxon>
        <taxon>Autobranchia</taxon>
        <taxon>Heteroconchia</taxon>
        <taxon>Euheterodonta</taxon>
        <taxon>Imparidentia</taxon>
        <taxon>Neoheterodontei</taxon>
        <taxon>Myida</taxon>
        <taxon>Dreissenoidea</taxon>
        <taxon>Dreissenidae</taxon>
        <taxon>Dreissena</taxon>
    </lineage>
</organism>
<keyword evidence="2" id="KW-1185">Reference proteome</keyword>
<gene>
    <name evidence="1" type="ORF">DPMN_139562</name>
</gene>
<comment type="caution">
    <text evidence="1">The sequence shown here is derived from an EMBL/GenBank/DDBJ whole genome shotgun (WGS) entry which is preliminary data.</text>
</comment>
<dbReference type="AlphaFoldDB" id="A0A9D4G656"/>
<proteinExistence type="predicted"/>
<evidence type="ECO:0000313" key="1">
    <source>
        <dbReference type="EMBL" id="KAH3811156.1"/>
    </source>
</evidence>
<reference evidence="1" key="1">
    <citation type="journal article" date="2019" name="bioRxiv">
        <title>The Genome of the Zebra Mussel, Dreissena polymorpha: A Resource for Invasive Species Research.</title>
        <authorList>
            <person name="McCartney M.A."/>
            <person name="Auch B."/>
            <person name="Kono T."/>
            <person name="Mallez S."/>
            <person name="Zhang Y."/>
            <person name="Obille A."/>
            <person name="Becker A."/>
            <person name="Abrahante J.E."/>
            <person name="Garbe J."/>
            <person name="Badalamenti J.P."/>
            <person name="Herman A."/>
            <person name="Mangelson H."/>
            <person name="Liachko I."/>
            <person name="Sullivan S."/>
            <person name="Sone E.D."/>
            <person name="Koren S."/>
            <person name="Silverstein K.A.T."/>
            <person name="Beckman K.B."/>
            <person name="Gohl D.M."/>
        </authorList>
    </citation>
    <scope>NUCLEOTIDE SEQUENCE</scope>
    <source>
        <strain evidence="1">Duluth1</strain>
        <tissue evidence="1">Whole animal</tissue>
    </source>
</reference>
<name>A0A9D4G656_DREPO</name>
<reference evidence="1" key="2">
    <citation type="submission" date="2020-11" db="EMBL/GenBank/DDBJ databases">
        <authorList>
            <person name="McCartney M.A."/>
            <person name="Auch B."/>
            <person name="Kono T."/>
            <person name="Mallez S."/>
            <person name="Becker A."/>
            <person name="Gohl D.M."/>
            <person name="Silverstein K.A.T."/>
            <person name="Koren S."/>
            <person name="Bechman K.B."/>
            <person name="Herman A."/>
            <person name="Abrahante J.E."/>
            <person name="Garbe J."/>
        </authorList>
    </citation>
    <scope>NUCLEOTIDE SEQUENCE</scope>
    <source>
        <strain evidence="1">Duluth1</strain>
        <tissue evidence="1">Whole animal</tissue>
    </source>
</reference>
<accession>A0A9D4G656</accession>
<sequence>MVIFRVKYIVRRRDWPAKYRASPRLSHKISCVAATVAQNIVCRMSHLMTEGRDDRWHYPDSELWRHKIDVGLKQAHTKRTDVYNLVRHDNRFCRRRATNVGMHNKKQPSVLHGKAVAQSLNSSSGEFVVAQSLNISSGKFVVAQSLNISSGE</sequence>
<protein>
    <submittedName>
        <fullName evidence="1">Uncharacterized protein</fullName>
    </submittedName>
</protein>